<dbReference type="PROSITE" id="PS51318">
    <property type="entry name" value="TAT"/>
    <property type="match status" value="1"/>
</dbReference>
<reference evidence="3" key="1">
    <citation type="submission" date="2022-07" db="EMBL/GenBank/DDBJ databases">
        <title>Tahibacter sp., a new gammaproteobacterium isolated from the silt sample collected at pig farm.</title>
        <authorList>
            <person name="Chen H."/>
        </authorList>
    </citation>
    <scope>NUCLEOTIDE SEQUENCE</scope>
    <source>
        <strain evidence="3">P2K</strain>
    </source>
</reference>
<dbReference type="InterPro" id="IPR006311">
    <property type="entry name" value="TAT_signal"/>
</dbReference>
<keyword evidence="1 2" id="KW-0732">Signal</keyword>
<organism evidence="3 4">
    <name type="scientific">Tahibacter harae</name>
    <dbReference type="NCBI Taxonomy" id="2963937"/>
    <lineage>
        <taxon>Bacteria</taxon>
        <taxon>Pseudomonadati</taxon>
        <taxon>Pseudomonadota</taxon>
        <taxon>Gammaproteobacteria</taxon>
        <taxon>Lysobacterales</taxon>
        <taxon>Rhodanobacteraceae</taxon>
        <taxon>Tahibacter</taxon>
    </lineage>
</organism>
<dbReference type="PANTHER" id="PTHR43737:SF1">
    <property type="entry name" value="DUF1501 DOMAIN-CONTAINING PROTEIN"/>
    <property type="match status" value="1"/>
</dbReference>
<name>A0ABT1QMV7_9GAMM</name>
<sequence length="454" mass="47794">MFDRRDFLKTCSIGSSALALAAAGKLGFAAERANSYDTLVVVFLRGGMDALSLLSPGGSNPSRGDYETKRPSLKVPLTGTGAGLAIAGDQWRLHPRAPQLRDLYTGNKLAVVLGTGMPAPVTRSHFDAQLNMELGLAGQGNGVGWLARALASAGLPPSVTMPAVSAGSITATALLGSTESITLGSGADFRIDSGSWAWNMEPDFLGTAPAGARGIFSVLPELWTDSGTLEAAGRQTLDALSVVKPIDFDAYAPANGAVYPDTDFADRLKMLAQLIKRDVGLRIATIDLGGWDTHESQGSPVNSYDPFGNKVEELSRGLHAFFTDLNGSAANNYAATTSVVVMSEFGRRVRENDGGGTDHGYGSIMLALGGAVNGGQTYGTFGGLANAQLFEGADVQVTTDYRRVMSEALIRRLRNPNVYYAFPGYSGYAPLGVFQGSDLPPANFDQIFRNGFQA</sequence>
<protein>
    <submittedName>
        <fullName evidence="3">DUF1501 domain-containing protein</fullName>
    </submittedName>
</protein>
<keyword evidence="4" id="KW-1185">Reference proteome</keyword>
<feature type="chain" id="PRO_5046821289" evidence="2">
    <location>
        <begin position="22"/>
        <end position="454"/>
    </location>
</feature>
<dbReference type="InterPro" id="IPR019546">
    <property type="entry name" value="TAT_signal_bac_arc"/>
</dbReference>
<dbReference type="InterPro" id="IPR010869">
    <property type="entry name" value="DUF1501"/>
</dbReference>
<gene>
    <name evidence="3" type="ORF">NM961_03975</name>
</gene>
<evidence type="ECO:0000256" key="1">
    <source>
        <dbReference type="ARBA" id="ARBA00022729"/>
    </source>
</evidence>
<evidence type="ECO:0000256" key="2">
    <source>
        <dbReference type="SAM" id="SignalP"/>
    </source>
</evidence>
<dbReference type="NCBIfam" id="TIGR01409">
    <property type="entry name" value="TAT_signal_seq"/>
    <property type="match status" value="1"/>
</dbReference>
<dbReference type="RefSeq" id="WP_255911506.1">
    <property type="nucleotide sequence ID" value="NZ_JANFQO010000003.1"/>
</dbReference>
<dbReference type="Pfam" id="PF07394">
    <property type="entry name" value="DUF1501"/>
    <property type="match status" value="1"/>
</dbReference>
<evidence type="ECO:0000313" key="3">
    <source>
        <dbReference type="EMBL" id="MCQ4163861.1"/>
    </source>
</evidence>
<dbReference type="EMBL" id="JANFQO010000003">
    <property type="protein sequence ID" value="MCQ4163861.1"/>
    <property type="molecule type" value="Genomic_DNA"/>
</dbReference>
<comment type="caution">
    <text evidence="3">The sequence shown here is derived from an EMBL/GenBank/DDBJ whole genome shotgun (WGS) entry which is preliminary data.</text>
</comment>
<accession>A0ABT1QMV7</accession>
<feature type="signal peptide" evidence="2">
    <location>
        <begin position="1"/>
        <end position="21"/>
    </location>
</feature>
<evidence type="ECO:0000313" key="4">
    <source>
        <dbReference type="Proteomes" id="UP001165498"/>
    </source>
</evidence>
<dbReference type="Proteomes" id="UP001165498">
    <property type="component" value="Unassembled WGS sequence"/>
</dbReference>
<dbReference type="PANTHER" id="PTHR43737">
    <property type="entry name" value="BLL7424 PROTEIN"/>
    <property type="match status" value="1"/>
</dbReference>
<proteinExistence type="predicted"/>